<evidence type="ECO:0000313" key="2">
    <source>
        <dbReference type="Proteomes" id="UP000472710"/>
    </source>
</evidence>
<dbReference type="Proteomes" id="UP000472710">
    <property type="component" value="Unassembled WGS sequence"/>
</dbReference>
<gene>
    <name evidence="1" type="ORF">Sdia_59690</name>
</gene>
<comment type="caution">
    <text evidence="1">The sequence shown here is derived from an EMBL/GenBank/DDBJ whole genome shotgun (WGS) entry which is preliminary data.</text>
</comment>
<organism evidence="1 2">
    <name type="scientific">Streptomyces diastaticus subsp. diastaticus</name>
    <dbReference type="NCBI Taxonomy" id="68040"/>
    <lineage>
        <taxon>Bacteria</taxon>
        <taxon>Bacillati</taxon>
        <taxon>Actinomycetota</taxon>
        <taxon>Actinomycetes</taxon>
        <taxon>Kitasatosporales</taxon>
        <taxon>Streptomycetaceae</taxon>
        <taxon>Streptomyces</taxon>
        <taxon>Streptomyces diastaticus group</taxon>
    </lineage>
</organism>
<protein>
    <submittedName>
        <fullName evidence="1">Uncharacterized protein</fullName>
    </submittedName>
</protein>
<dbReference type="EMBL" id="BLLN01000006">
    <property type="protein sequence ID" value="GFH75201.1"/>
    <property type="molecule type" value="Genomic_DNA"/>
</dbReference>
<keyword evidence="2" id="KW-1185">Reference proteome</keyword>
<name>A0ABQ1CXZ1_STRDI</name>
<proteinExistence type="predicted"/>
<evidence type="ECO:0000313" key="1">
    <source>
        <dbReference type="EMBL" id="GFH75201.1"/>
    </source>
</evidence>
<reference evidence="1 2" key="1">
    <citation type="submission" date="2020-02" db="EMBL/GenBank/DDBJ databases">
        <title>Whole genome shotgun sequence of Streptomyces diastaticus subsp. diastaticus NBRC 13412.</title>
        <authorList>
            <person name="Ichikawa N."/>
            <person name="Komaki H."/>
            <person name="Tamura T."/>
        </authorList>
    </citation>
    <scope>NUCLEOTIDE SEQUENCE [LARGE SCALE GENOMIC DNA]</scope>
    <source>
        <strain evidence="1 2">NBRC 13412</strain>
    </source>
</reference>
<accession>A0ABQ1CXZ1</accession>
<sequence>MLRCRLAGLLARSEVRAGKLSGERIIPAPRAVQTSQWDATAVTLRGSMIVVALFAPLLAAADALGPRELPYLTLGVTAAHGSSLVHRRVRRR</sequence>